<proteinExistence type="predicted"/>
<evidence type="ECO:0000256" key="1">
    <source>
        <dbReference type="SAM" id="MobiDB-lite"/>
    </source>
</evidence>
<reference evidence="2 3" key="1">
    <citation type="journal article" date="2018" name="G3 (Bethesda)">
        <title>A High-Quality Reference Genome for the Invasive Mosquitofish Gambusia affinis Using a Chicago Library.</title>
        <authorList>
            <person name="Hoffberg S.L."/>
            <person name="Troendle N.J."/>
            <person name="Glenn T.C."/>
            <person name="Mahmud O."/>
            <person name="Louha S."/>
            <person name="Chalopin D."/>
            <person name="Bennetzen J.L."/>
            <person name="Mauricio R."/>
        </authorList>
    </citation>
    <scope>NUCLEOTIDE SEQUENCE [LARGE SCALE GENOMIC DNA]</scope>
    <source>
        <strain evidence="2">NE01/NJP1002.9</strain>
        <tissue evidence="2">Muscle</tissue>
    </source>
</reference>
<dbReference type="Proteomes" id="UP000250572">
    <property type="component" value="Unassembled WGS sequence"/>
</dbReference>
<feature type="compositionally biased region" description="Low complexity" evidence="1">
    <location>
        <begin position="337"/>
        <end position="354"/>
    </location>
</feature>
<feature type="region of interest" description="Disordered" evidence="1">
    <location>
        <begin position="206"/>
        <end position="239"/>
    </location>
</feature>
<accession>A0A315VVY8</accession>
<feature type="compositionally biased region" description="Basic and acidic residues" evidence="1">
    <location>
        <begin position="44"/>
        <end position="58"/>
    </location>
</feature>
<gene>
    <name evidence="2" type="ORF">CCH79_00000087</name>
</gene>
<evidence type="ECO:0000313" key="3">
    <source>
        <dbReference type="Proteomes" id="UP000250572"/>
    </source>
</evidence>
<dbReference type="EMBL" id="NHOQ01001000">
    <property type="protein sequence ID" value="PWA27561.1"/>
    <property type="molecule type" value="Genomic_DNA"/>
</dbReference>
<feature type="region of interest" description="Disordered" evidence="1">
    <location>
        <begin position="337"/>
        <end position="377"/>
    </location>
</feature>
<organism evidence="2 3">
    <name type="scientific">Gambusia affinis</name>
    <name type="common">Western mosquitofish</name>
    <name type="synonym">Heterandria affinis</name>
    <dbReference type="NCBI Taxonomy" id="33528"/>
    <lineage>
        <taxon>Eukaryota</taxon>
        <taxon>Metazoa</taxon>
        <taxon>Chordata</taxon>
        <taxon>Craniata</taxon>
        <taxon>Vertebrata</taxon>
        <taxon>Euteleostomi</taxon>
        <taxon>Actinopterygii</taxon>
        <taxon>Neopterygii</taxon>
        <taxon>Teleostei</taxon>
        <taxon>Neoteleostei</taxon>
        <taxon>Acanthomorphata</taxon>
        <taxon>Ovalentaria</taxon>
        <taxon>Atherinomorphae</taxon>
        <taxon>Cyprinodontiformes</taxon>
        <taxon>Poeciliidae</taxon>
        <taxon>Poeciliinae</taxon>
        <taxon>Gambusia</taxon>
    </lineage>
</organism>
<dbReference type="AlphaFoldDB" id="A0A315VVY8"/>
<name>A0A315VVY8_GAMAF</name>
<comment type="caution">
    <text evidence="2">The sequence shown here is derived from an EMBL/GenBank/DDBJ whole genome shotgun (WGS) entry which is preliminary data.</text>
</comment>
<feature type="region of interest" description="Disordered" evidence="1">
    <location>
        <begin position="41"/>
        <end position="65"/>
    </location>
</feature>
<sequence length="377" mass="40829">MPQTCHPTSWCYAAPQTKIASVTSRQSGQADTGWQSLAQRAIHKSSDSRTAEGEEGQHNKKGQLNRSHGFFDLNNYLMIYGLQIPWGIPMTQHKGQGVFVTHQNGRDNGDRTQKNTTYFHEYKPCGKVKIVEAPNTNKRDRVRSSVIWKGLRVEPLLLQLDRSQLRWLGHLVRMPPGRLPGEAPGKTQDTLEGLCFSAGLGMPWDSPGGAGRSGWGEGSLGLPSEAATPTTRPRESGRKWMDGATCSLRLAASAEPGVAQSKVCLQGSSALQKRISGESYETEIPPVGYTSVTVHCPSGLRERRLRPELDGMPLGGTLVGWFSLSGLCVRLRRSSDSPLLSLSSSSSSLSLLPDADSYVCSSPSPSSPSPSGWLISS</sequence>
<protein>
    <submittedName>
        <fullName evidence="2">Uncharacterized protein</fullName>
    </submittedName>
</protein>
<feature type="compositionally biased region" description="Gly residues" evidence="1">
    <location>
        <begin position="208"/>
        <end position="219"/>
    </location>
</feature>
<evidence type="ECO:0000313" key="2">
    <source>
        <dbReference type="EMBL" id="PWA27561.1"/>
    </source>
</evidence>
<keyword evidence="3" id="KW-1185">Reference proteome</keyword>